<protein>
    <submittedName>
        <fullName evidence="1">Uncharacterized protein</fullName>
    </submittedName>
</protein>
<sequence>MAASSAERPVSVPMFQFAKRIFVVGANVFSRARTGPGSPRILVAGLRRSPCASLCGDALVLNVFIFLLPSIFEWFSANYQGDCRLTPEPLGRIPEEWHRQSPFRYPAGAPRAGGVGLGSKILAEPLTP</sequence>
<evidence type="ECO:0000313" key="2">
    <source>
        <dbReference type="Proteomes" id="UP001314205"/>
    </source>
</evidence>
<proteinExistence type="predicted"/>
<reference evidence="1 2" key="1">
    <citation type="submission" date="2023-11" db="EMBL/GenBank/DDBJ databases">
        <authorList>
            <person name="Hedman E."/>
            <person name="Englund M."/>
            <person name="Stromberg M."/>
            <person name="Nyberg Akerstrom W."/>
            <person name="Nylinder S."/>
            <person name="Jareborg N."/>
            <person name="Kallberg Y."/>
            <person name="Kronander E."/>
        </authorList>
    </citation>
    <scope>NUCLEOTIDE SEQUENCE [LARGE SCALE GENOMIC DNA]</scope>
</reference>
<comment type="caution">
    <text evidence="1">The sequence shown here is derived from an EMBL/GenBank/DDBJ whole genome shotgun (WGS) entry which is preliminary data.</text>
</comment>
<gene>
    <name evidence="1" type="ORF">PARMNEM_LOCUS19384</name>
</gene>
<dbReference type="Proteomes" id="UP001314205">
    <property type="component" value="Unassembled WGS sequence"/>
</dbReference>
<organism evidence="1 2">
    <name type="scientific">Parnassius mnemosyne</name>
    <name type="common">clouded apollo</name>
    <dbReference type="NCBI Taxonomy" id="213953"/>
    <lineage>
        <taxon>Eukaryota</taxon>
        <taxon>Metazoa</taxon>
        <taxon>Ecdysozoa</taxon>
        <taxon>Arthropoda</taxon>
        <taxon>Hexapoda</taxon>
        <taxon>Insecta</taxon>
        <taxon>Pterygota</taxon>
        <taxon>Neoptera</taxon>
        <taxon>Endopterygota</taxon>
        <taxon>Lepidoptera</taxon>
        <taxon>Glossata</taxon>
        <taxon>Ditrysia</taxon>
        <taxon>Papilionoidea</taxon>
        <taxon>Papilionidae</taxon>
        <taxon>Parnassiinae</taxon>
        <taxon>Parnassini</taxon>
        <taxon>Parnassius</taxon>
        <taxon>Driopa</taxon>
    </lineage>
</organism>
<dbReference type="EMBL" id="CAVLGL010000126">
    <property type="protein sequence ID" value="CAK1600655.1"/>
    <property type="molecule type" value="Genomic_DNA"/>
</dbReference>
<name>A0AAV1M0J4_9NEOP</name>
<keyword evidence="2" id="KW-1185">Reference proteome</keyword>
<evidence type="ECO:0000313" key="1">
    <source>
        <dbReference type="EMBL" id="CAK1600655.1"/>
    </source>
</evidence>
<accession>A0AAV1M0J4</accession>
<dbReference type="AlphaFoldDB" id="A0AAV1M0J4"/>